<name>A0AB39HW84_9BACI</name>
<dbReference type="InterPro" id="IPR036249">
    <property type="entry name" value="Thioredoxin-like_sf"/>
</dbReference>
<keyword evidence="2" id="KW-0472">Membrane</keyword>
<dbReference type="PANTHER" id="PTHR42852:SF1">
    <property type="entry name" value="THIOREDOXIN-LIKE PROTEIN YNEN"/>
    <property type="match status" value="1"/>
</dbReference>
<dbReference type="InterPro" id="IPR013766">
    <property type="entry name" value="Thioredoxin_domain"/>
</dbReference>
<dbReference type="RefSeq" id="WP_368654913.1">
    <property type="nucleotide sequence ID" value="NZ_CP162599.1"/>
</dbReference>
<gene>
    <name evidence="4" type="ORF">AB4Y30_07770</name>
</gene>
<dbReference type="InterPro" id="IPR050553">
    <property type="entry name" value="Thioredoxin_ResA/DsbE_sf"/>
</dbReference>
<dbReference type="GO" id="GO:0016209">
    <property type="term" value="F:antioxidant activity"/>
    <property type="evidence" value="ECO:0007669"/>
    <property type="project" value="InterPro"/>
</dbReference>
<keyword evidence="2" id="KW-0812">Transmembrane</keyword>
<dbReference type="EMBL" id="CP162599">
    <property type="protein sequence ID" value="XDK34236.1"/>
    <property type="molecule type" value="Genomic_DNA"/>
</dbReference>
<sequence length="195" mass="22013">MIKKIIGISIIVVLIGIVIFNVIEKYISEPSRQAEEDTLTAQEGTTLVPPQIDGLAVGDEVAPFTLETMDGNYLNIADLKGKKIILNFWASWCGPCKAEMPDMQKFYENHKDEVEIIAINMTGKETNFSDAEEFVEAYELTFPILLDHDLELSDKYGIMAIPTTYFIGTDMTYQLPPKLGPMTYDEMIEKMEDIN</sequence>
<protein>
    <submittedName>
        <fullName evidence="4">TlpA disulfide reductase family protein</fullName>
    </submittedName>
</protein>
<evidence type="ECO:0000313" key="4">
    <source>
        <dbReference type="EMBL" id="XDK34236.1"/>
    </source>
</evidence>
<feature type="transmembrane region" description="Helical" evidence="2">
    <location>
        <begin position="6"/>
        <end position="23"/>
    </location>
</feature>
<keyword evidence="2" id="KW-1133">Transmembrane helix</keyword>
<evidence type="ECO:0000259" key="3">
    <source>
        <dbReference type="PROSITE" id="PS51352"/>
    </source>
</evidence>
<dbReference type="InterPro" id="IPR000866">
    <property type="entry name" value="AhpC/TSA"/>
</dbReference>
<dbReference type="CDD" id="cd02966">
    <property type="entry name" value="TlpA_like_family"/>
    <property type="match status" value="1"/>
</dbReference>
<dbReference type="PROSITE" id="PS00194">
    <property type="entry name" value="THIOREDOXIN_1"/>
    <property type="match status" value="1"/>
</dbReference>
<dbReference type="GO" id="GO:0016491">
    <property type="term" value="F:oxidoreductase activity"/>
    <property type="evidence" value="ECO:0007669"/>
    <property type="project" value="InterPro"/>
</dbReference>
<dbReference type="PROSITE" id="PS51352">
    <property type="entry name" value="THIOREDOXIN_2"/>
    <property type="match status" value="1"/>
</dbReference>
<proteinExistence type="predicted"/>
<evidence type="ECO:0000256" key="2">
    <source>
        <dbReference type="SAM" id="Phobius"/>
    </source>
</evidence>
<evidence type="ECO:0000256" key="1">
    <source>
        <dbReference type="ARBA" id="ARBA00023157"/>
    </source>
</evidence>
<organism evidence="4">
    <name type="scientific">Ornithinibacillus sp. 4-3</name>
    <dbReference type="NCBI Taxonomy" id="3231488"/>
    <lineage>
        <taxon>Bacteria</taxon>
        <taxon>Bacillati</taxon>
        <taxon>Bacillota</taxon>
        <taxon>Bacilli</taxon>
        <taxon>Bacillales</taxon>
        <taxon>Bacillaceae</taxon>
        <taxon>Ornithinibacillus</taxon>
    </lineage>
</organism>
<reference evidence="4" key="1">
    <citation type="submission" date="2024-07" db="EMBL/GenBank/DDBJ databases">
        <title>Halotolerant mesophilic bacterium Ornithinibacillus sp. 4-3, sp. nov., isolated from soil.</title>
        <authorList>
            <person name="Sidarenka A.V."/>
            <person name="Guliayeva D.E."/>
            <person name="Leanovich S.I."/>
            <person name="Hileuskaya K.S."/>
            <person name="Akhremchuk A.E."/>
            <person name="Sikolenko M.A."/>
            <person name="Valentovich L.N."/>
        </authorList>
    </citation>
    <scope>NUCLEOTIDE SEQUENCE</scope>
    <source>
        <strain evidence="4">4-3</strain>
    </source>
</reference>
<keyword evidence="1" id="KW-1015">Disulfide bond</keyword>
<dbReference type="Gene3D" id="3.40.30.10">
    <property type="entry name" value="Glutaredoxin"/>
    <property type="match status" value="1"/>
</dbReference>
<dbReference type="PANTHER" id="PTHR42852">
    <property type="entry name" value="THIOL:DISULFIDE INTERCHANGE PROTEIN DSBE"/>
    <property type="match status" value="1"/>
</dbReference>
<accession>A0AB39HW84</accession>
<feature type="domain" description="Thioredoxin" evidence="3">
    <location>
        <begin position="55"/>
        <end position="195"/>
    </location>
</feature>
<dbReference type="SUPFAM" id="SSF52833">
    <property type="entry name" value="Thioredoxin-like"/>
    <property type="match status" value="1"/>
</dbReference>
<dbReference type="InterPro" id="IPR017937">
    <property type="entry name" value="Thioredoxin_CS"/>
</dbReference>
<dbReference type="Pfam" id="PF00578">
    <property type="entry name" value="AhpC-TSA"/>
    <property type="match status" value="1"/>
</dbReference>
<dbReference type="AlphaFoldDB" id="A0AB39HW84"/>